<gene>
    <name evidence="1" type="ORF">OCBIM_22022930mg</name>
</gene>
<name>A0A0L8H456_OCTBM</name>
<dbReference type="EMBL" id="KQ419326">
    <property type="protein sequence ID" value="KOF83982.1"/>
    <property type="molecule type" value="Genomic_DNA"/>
</dbReference>
<evidence type="ECO:0000313" key="1">
    <source>
        <dbReference type="EMBL" id="KOF83982.1"/>
    </source>
</evidence>
<protein>
    <submittedName>
        <fullName evidence="1">Uncharacterized protein</fullName>
    </submittedName>
</protein>
<organism evidence="1">
    <name type="scientific">Octopus bimaculoides</name>
    <name type="common">California two-spotted octopus</name>
    <dbReference type="NCBI Taxonomy" id="37653"/>
    <lineage>
        <taxon>Eukaryota</taxon>
        <taxon>Metazoa</taxon>
        <taxon>Spiralia</taxon>
        <taxon>Lophotrochozoa</taxon>
        <taxon>Mollusca</taxon>
        <taxon>Cephalopoda</taxon>
        <taxon>Coleoidea</taxon>
        <taxon>Octopodiformes</taxon>
        <taxon>Octopoda</taxon>
        <taxon>Incirrata</taxon>
        <taxon>Octopodidae</taxon>
        <taxon>Octopus</taxon>
    </lineage>
</organism>
<accession>A0A0L8H456</accession>
<reference evidence="1" key="1">
    <citation type="submission" date="2015-07" db="EMBL/GenBank/DDBJ databases">
        <title>MeaNS - Measles Nucleotide Surveillance Program.</title>
        <authorList>
            <person name="Tran T."/>
            <person name="Druce J."/>
        </authorList>
    </citation>
    <scope>NUCLEOTIDE SEQUENCE</scope>
    <source>
        <strain evidence="1">UCB-OBI-ISO-001</strain>
        <tissue evidence="1">Gonad</tissue>
    </source>
</reference>
<sequence length="66" mass="7645">MGEISLILDTFVHGCKYFTHLQQKWKCFISHLVPKQICQMAYSTTAVLKELIVNYPDSVCVCVYKM</sequence>
<proteinExistence type="predicted"/>
<dbReference type="AlphaFoldDB" id="A0A0L8H456"/>